<dbReference type="Gene3D" id="2.60.120.10">
    <property type="entry name" value="Jelly Rolls"/>
    <property type="match status" value="1"/>
</dbReference>
<dbReference type="EMBL" id="DRNB01000191">
    <property type="protein sequence ID" value="HHJ64316.1"/>
    <property type="molecule type" value="Genomic_DNA"/>
</dbReference>
<dbReference type="Proteomes" id="UP000885792">
    <property type="component" value="Unassembled WGS sequence"/>
</dbReference>
<comment type="caution">
    <text evidence="2">The sequence shown here is derived from an EMBL/GenBank/DDBJ whole genome shotgun (WGS) entry which is preliminary data.</text>
</comment>
<dbReference type="Pfam" id="PF07883">
    <property type="entry name" value="Cupin_2"/>
    <property type="match status" value="1"/>
</dbReference>
<dbReference type="SUPFAM" id="SSF51182">
    <property type="entry name" value="RmlC-like cupins"/>
    <property type="match status" value="1"/>
</dbReference>
<name>A0A7C5PZS1_AQUAO</name>
<dbReference type="InterPro" id="IPR014710">
    <property type="entry name" value="RmlC-like_jellyroll"/>
</dbReference>
<reference evidence="2" key="1">
    <citation type="journal article" date="2020" name="mSystems">
        <title>Genome- and Community-Level Interaction Insights into Carbon Utilization and Element Cycling Functions of Hydrothermarchaeota in Hydrothermal Sediment.</title>
        <authorList>
            <person name="Zhou Z."/>
            <person name="Liu Y."/>
            <person name="Xu W."/>
            <person name="Pan J."/>
            <person name="Luo Z.H."/>
            <person name="Li M."/>
        </authorList>
    </citation>
    <scope>NUCLEOTIDE SEQUENCE [LARGE SCALE GENOMIC DNA]</scope>
    <source>
        <strain evidence="2">HyVt-501</strain>
    </source>
</reference>
<dbReference type="PANTHER" id="PTHR43346">
    <property type="entry name" value="LIGAND BINDING DOMAIN PROTEIN, PUTATIVE (AFU_ORTHOLOGUE AFUA_6G14370)-RELATED"/>
    <property type="match status" value="1"/>
</dbReference>
<gene>
    <name evidence="2" type="ORF">ENJ61_05340</name>
</gene>
<proteinExistence type="predicted"/>
<dbReference type="InterPro" id="IPR013096">
    <property type="entry name" value="Cupin_2"/>
</dbReference>
<sequence>MKLVMPEGSEDLEKLISSGLDSRKGIEVRKLWETPSMTQLLVFVRTSEEPHYHRDHDLTFTVLRGEGELYLNGVREKLRRGDVALVPRGKVHFYRNLGDVSVLLATFSPAYDGRDSVRVEL</sequence>
<accession>A0A7C5PZS1</accession>
<dbReference type="AlphaFoldDB" id="A0A7C5PZS1"/>
<feature type="domain" description="Cupin type-2" evidence="1">
    <location>
        <begin position="47"/>
        <end position="102"/>
    </location>
</feature>
<dbReference type="InterPro" id="IPR011051">
    <property type="entry name" value="RmlC_Cupin_sf"/>
</dbReference>
<organism evidence="2">
    <name type="scientific">Aquifex aeolicus</name>
    <dbReference type="NCBI Taxonomy" id="63363"/>
    <lineage>
        <taxon>Bacteria</taxon>
        <taxon>Pseudomonadati</taxon>
        <taxon>Aquificota</taxon>
        <taxon>Aquificia</taxon>
        <taxon>Aquificales</taxon>
        <taxon>Aquificaceae</taxon>
        <taxon>Aquifex</taxon>
    </lineage>
</organism>
<dbReference type="InterPro" id="IPR052538">
    <property type="entry name" value="Flavonoid_dioxygenase-like"/>
</dbReference>
<dbReference type="PANTHER" id="PTHR43346:SF1">
    <property type="entry name" value="QUERCETIN 2,3-DIOXYGENASE-RELATED"/>
    <property type="match status" value="1"/>
</dbReference>
<evidence type="ECO:0000313" key="2">
    <source>
        <dbReference type="EMBL" id="HHJ64316.1"/>
    </source>
</evidence>
<evidence type="ECO:0000259" key="1">
    <source>
        <dbReference type="Pfam" id="PF07883"/>
    </source>
</evidence>
<protein>
    <submittedName>
        <fullName evidence="2">Cupin domain-containing protein</fullName>
    </submittedName>
</protein>